<evidence type="ECO:0000256" key="9">
    <source>
        <dbReference type="SAM" id="MobiDB-lite"/>
    </source>
</evidence>
<dbReference type="PANTHER" id="PTHR13437:SF2">
    <property type="entry name" value="NUCLEOPORIN P58_P45"/>
    <property type="match status" value="1"/>
</dbReference>
<reference evidence="10 11" key="1">
    <citation type="submission" date="2023-08" db="EMBL/GenBank/DDBJ databases">
        <title>Black Yeasts Isolated from many extreme environments.</title>
        <authorList>
            <person name="Coleine C."/>
            <person name="Stajich J.E."/>
            <person name="Selbmann L."/>
        </authorList>
    </citation>
    <scope>NUCLEOTIDE SEQUENCE [LARGE SCALE GENOMIC DNA]</scope>
    <source>
        <strain evidence="10 11">CCFEE 5885</strain>
    </source>
</reference>
<feature type="compositionally biased region" description="Low complexity" evidence="9">
    <location>
        <begin position="10"/>
        <end position="38"/>
    </location>
</feature>
<keyword evidence="11" id="KW-1185">Reference proteome</keyword>
<evidence type="ECO:0000256" key="7">
    <source>
        <dbReference type="ARBA" id="ARBA00023242"/>
    </source>
</evidence>
<feature type="region of interest" description="Disordered" evidence="9">
    <location>
        <begin position="1"/>
        <end position="70"/>
    </location>
</feature>
<evidence type="ECO:0000256" key="8">
    <source>
        <dbReference type="SAM" id="Coils"/>
    </source>
</evidence>
<keyword evidence="4" id="KW-0653">Protein transport</keyword>
<dbReference type="PANTHER" id="PTHR13437">
    <property type="entry name" value="NUCLEOPORIN P58/P45 NUCLEOPORIN-LIKE PROTEIN 1"/>
    <property type="match status" value="1"/>
</dbReference>
<evidence type="ECO:0000256" key="6">
    <source>
        <dbReference type="ARBA" id="ARBA00023132"/>
    </source>
</evidence>
<organism evidence="10 11">
    <name type="scientific">Lithohypha guttulata</name>
    <dbReference type="NCBI Taxonomy" id="1690604"/>
    <lineage>
        <taxon>Eukaryota</taxon>
        <taxon>Fungi</taxon>
        <taxon>Dikarya</taxon>
        <taxon>Ascomycota</taxon>
        <taxon>Pezizomycotina</taxon>
        <taxon>Eurotiomycetes</taxon>
        <taxon>Chaetothyriomycetidae</taxon>
        <taxon>Chaetothyriales</taxon>
        <taxon>Trichomeriaceae</taxon>
        <taxon>Lithohypha</taxon>
    </lineage>
</organism>
<evidence type="ECO:0000256" key="5">
    <source>
        <dbReference type="ARBA" id="ARBA00023010"/>
    </source>
</evidence>
<keyword evidence="3" id="KW-0509">mRNA transport</keyword>
<name>A0ABR0KN49_9EURO</name>
<evidence type="ECO:0000313" key="11">
    <source>
        <dbReference type="Proteomes" id="UP001345013"/>
    </source>
</evidence>
<keyword evidence="7" id="KW-0539">Nucleus</keyword>
<evidence type="ECO:0000256" key="3">
    <source>
        <dbReference type="ARBA" id="ARBA00022816"/>
    </source>
</evidence>
<dbReference type="InterPro" id="IPR024882">
    <property type="entry name" value="NUP58/p45/49"/>
</dbReference>
<evidence type="ECO:0000256" key="4">
    <source>
        <dbReference type="ARBA" id="ARBA00022927"/>
    </source>
</evidence>
<feature type="coiled-coil region" evidence="8">
    <location>
        <begin position="262"/>
        <end position="319"/>
    </location>
</feature>
<evidence type="ECO:0000313" key="10">
    <source>
        <dbReference type="EMBL" id="KAK5100903.1"/>
    </source>
</evidence>
<keyword evidence="2" id="KW-0813">Transport</keyword>
<dbReference type="EMBL" id="JAVRRG010000005">
    <property type="protein sequence ID" value="KAK5100903.1"/>
    <property type="molecule type" value="Genomic_DNA"/>
</dbReference>
<keyword evidence="8" id="KW-0175">Coiled coil</keyword>
<accession>A0ABR0KN49</accession>
<evidence type="ECO:0000256" key="1">
    <source>
        <dbReference type="ARBA" id="ARBA00004567"/>
    </source>
</evidence>
<gene>
    <name evidence="10" type="ORF">LTR24_000751</name>
</gene>
<keyword evidence="5" id="KW-0811">Translocation</keyword>
<evidence type="ECO:0000256" key="2">
    <source>
        <dbReference type="ARBA" id="ARBA00022448"/>
    </source>
</evidence>
<protein>
    <submittedName>
        <fullName evidence="10">Uncharacterized protein</fullName>
    </submittedName>
</protein>
<keyword evidence="6" id="KW-0906">Nuclear pore complex</keyword>
<proteinExistence type="predicted"/>
<comment type="subcellular location">
    <subcellularLocation>
        <location evidence="1">Nucleus</location>
        <location evidence="1">Nuclear pore complex</location>
    </subcellularLocation>
</comment>
<comment type="caution">
    <text evidence="10">The sequence shown here is derived from an EMBL/GenBank/DDBJ whole genome shotgun (WGS) entry which is preliminary data.</text>
</comment>
<sequence>MFGQSTSKPTLNLFSNSTNANTNANTNTNNTNAGGTSLFGKPLGASMNNQSGGFGQSASQQPSLGQPASTPQIDIAHVRSTTKFDHLQKLIQDEITNLDNAILNSQKTCEDLGNLLVSVRAEGSQQAPGVDYVTVKLEELEQGLENDAEAIVAFREGETKRDEGEAKCVFRAVDRLKVPRQYQVAEQPSGNTSVLGTSTMNSTGLSGWWNQPQTLRGMRSTAGVGGQSVQLVSEGVDDGSSSGPKNLVDLFDSRAEDFKKVNDDQKRLLSEIEDFVEGLEEKVIMKEREVNERLNYGNANAAERREEEKERQMNQLRFVFGEVQRGLFDAADKVSTTRDGIVELGLMR</sequence>
<dbReference type="Proteomes" id="UP001345013">
    <property type="component" value="Unassembled WGS sequence"/>
</dbReference>